<gene>
    <name evidence="4" type="ORF">EV192_108298</name>
</gene>
<dbReference type="EMBL" id="SLWS01000008">
    <property type="protein sequence ID" value="TCO55010.1"/>
    <property type="molecule type" value="Genomic_DNA"/>
</dbReference>
<sequence length="501" mass="53966">MTLFNAAEYLVDRQDGGRTAVVTAGRTLTYAELAAEVRAVAAGLRARGVRPEERVLMCMVDGIELYTAILGAMYAGAIAVPCSTMLTGPELRKLVLDSRARMVLGSRMYAPAVTTAVEDAPDVTEVIFDDEWDLIGQGSLDSPYPTWPDSPALWLYTSGTTGEPKAAMHSHQDIRVVAETYGQQVLGVRPDDRCLSVAKLFFAYGLGNSMFFPLSVGAAAVLQPSRPTGDLIARLTADAHVTLLFGTPSFWGPVLASQLPSDSFSTVRQGISAGEALPPRMYHGMLDRFGVEVLDGIGSTELLHIFLSNRPGEVRPASSGVPVPGYEIALRDEHGSLITEPGVSGELYVKGESAATGYWCRTSASRRVFLGDWTRTGDTYVRNDDGTYSSLGRTGDMLKAGGIWVTPSEVENRLLEHPAVAEVAVVGVPDEDGLDRAVACVVGTPGEKVDEDELIQWCRDGLASFKRPRRVIEMTDLPRTATGKVRRNVLREIAGQVGSSR</sequence>
<dbReference type="Gene3D" id="3.40.50.12780">
    <property type="entry name" value="N-terminal domain of ligase-like"/>
    <property type="match status" value="1"/>
</dbReference>
<dbReference type="InterPro" id="IPR042099">
    <property type="entry name" value="ANL_N_sf"/>
</dbReference>
<organism evidence="4 5">
    <name type="scientific">Actinocrispum wychmicini</name>
    <dbReference type="NCBI Taxonomy" id="1213861"/>
    <lineage>
        <taxon>Bacteria</taxon>
        <taxon>Bacillati</taxon>
        <taxon>Actinomycetota</taxon>
        <taxon>Actinomycetes</taxon>
        <taxon>Pseudonocardiales</taxon>
        <taxon>Pseudonocardiaceae</taxon>
        <taxon>Actinocrispum</taxon>
    </lineage>
</organism>
<dbReference type="GO" id="GO:0044550">
    <property type="term" value="P:secondary metabolite biosynthetic process"/>
    <property type="evidence" value="ECO:0007669"/>
    <property type="project" value="TreeGrafter"/>
</dbReference>
<dbReference type="OrthoDB" id="9803968at2"/>
<dbReference type="Proteomes" id="UP000295680">
    <property type="component" value="Unassembled WGS sequence"/>
</dbReference>
<name>A0A4V2S683_9PSEU</name>
<feature type="domain" description="AMP-dependent synthetase/ligase" evidence="2">
    <location>
        <begin position="14"/>
        <end position="359"/>
    </location>
</feature>
<dbReference type="PANTHER" id="PTHR43352">
    <property type="entry name" value="ACETYL-COA SYNTHETASE"/>
    <property type="match status" value="1"/>
</dbReference>
<dbReference type="RefSeq" id="WP_132122780.1">
    <property type="nucleotide sequence ID" value="NZ_SLWS01000008.1"/>
</dbReference>
<evidence type="ECO:0000313" key="5">
    <source>
        <dbReference type="Proteomes" id="UP000295680"/>
    </source>
</evidence>
<dbReference type="Pfam" id="PF13193">
    <property type="entry name" value="AMP-binding_C"/>
    <property type="match status" value="1"/>
</dbReference>
<dbReference type="InterPro" id="IPR025110">
    <property type="entry name" value="AMP-bd_C"/>
</dbReference>
<evidence type="ECO:0000259" key="2">
    <source>
        <dbReference type="Pfam" id="PF00501"/>
    </source>
</evidence>
<dbReference type="Gene3D" id="3.30.300.30">
    <property type="match status" value="1"/>
</dbReference>
<feature type="domain" description="AMP-binding enzyme C-terminal" evidence="3">
    <location>
        <begin position="409"/>
        <end position="484"/>
    </location>
</feature>
<dbReference type="GO" id="GO:0005524">
    <property type="term" value="F:ATP binding"/>
    <property type="evidence" value="ECO:0007669"/>
    <property type="project" value="InterPro"/>
</dbReference>
<dbReference type="InterPro" id="IPR045851">
    <property type="entry name" value="AMP-bd_C_sf"/>
</dbReference>
<dbReference type="GO" id="GO:0016878">
    <property type="term" value="F:acid-thiol ligase activity"/>
    <property type="evidence" value="ECO:0007669"/>
    <property type="project" value="TreeGrafter"/>
</dbReference>
<dbReference type="SUPFAM" id="SSF56801">
    <property type="entry name" value="Acetyl-CoA synthetase-like"/>
    <property type="match status" value="1"/>
</dbReference>
<keyword evidence="1 4" id="KW-0436">Ligase</keyword>
<dbReference type="InterPro" id="IPR000873">
    <property type="entry name" value="AMP-dep_synth/lig_dom"/>
</dbReference>
<reference evidence="4 5" key="1">
    <citation type="submission" date="2019-03" db="EMBL/GenBank/DDBJ databases">
        <title>Genomic Encyclopedia of Type Strains, Phase IV (KMG-IV): sequencing the most valuable type-strain genomes for metagenomic binning, comparative biology and taxonomic classification.</title>
        <authorList>
            <person name="Goeker M."/>
        </authorList>
    </citation>
    <scope>NUCLEOTIDE SEQUENCE [LARGE SCALE GENOMIC DNA]</scope>
    <source>
        <strain evidence="4 5">DSM 45934</strain>
    </source>
</reference>
<accession>A0A4V2S683</accession>
<dbReference type="Pfam" id="PF00501">
    <property type="entry name" value="AMP-binding"/>
    <property type="match status" value="1"/>
</dbReference>
<evidence type="ECO:0000256" key="1">
    <source>
        <dbReference type="ARBA" id="ARBA00022598"/>
    </source>
</evidence>
<evidence type="ECO:0000259" key="3">
    <source>
        <dbReference type="Pfam" id="PF13193"/>
    </source>
</evidence>
<evidence type="ECO:0000313" key="4">
    <source>
        <dbReference type="EMBL" id="TCO55010.1"/>
    </source>
</evidence>
<dbReference type="NCBIfam" id="TIGR02262">
    <property type="entry name" value="benz_CoA_lig"/>
    <property type="match status" value="1"/>
</dbReference>
<comment type="caution">
    <text evidence="4">The sequence shown here is derived from an EMBL/GenBank/DDBJ whole genome shotgun (WGS) entry which is preliminary data.</text>
</comment>
<dbReference type="InterPro" id="IPR011957">
    <property type="entry name" value="Benz_CoA_lig"/>
</dbReference>
<keyword evidence="5" id="KW-1185">Reference proteome</keyword>
<dbReference type="AlphaFoldDB" id="A0A4V2S683"/>
<protein>
    <submittedName>
        <fullName evidence="4">Benzoate-CoA ligase</fullName>
    </submittedName>
</protein>
<proteinExistence type="predicted"/>
<dbReference type="GO" id="GO:0016405">
    <property type="term" value="F:CoA-ligase activity"/>
    <property type="evidence" value="ECO:0007669"/>
    <property type="project" value="InterPro"/>
</dbReference>
<dbReference type="PANTHER" id="PTHR43352:SF1">
    <property type="entry name" value="ANTHRANILATE--COA LIGASE"/>
    <property type="match status" value="1"/>
</dbReference>